<dbReference type="EMBL" id="CM037160">
    <property type="protein sequence ID" value="KAH7840701.1"/>
    <property type="molecule type" value="Genomic_DNA"/>
</dbReference>
<organism evidence="1 2">
    <name type="scientific">Vaccinium darrowii</name>
    <dbReference type="NCBI Taxonomy" id="229202"/>
    <lineage>
        <taxon>Eukaryota</taxon>
        <taxon>Viridiplantae</taxon>
        <taxon>Streptophyta</taxon>
        <taxon>Embryophyta</taxon>
        <taxon>Tracheophyta</taxon>
        <taxon>Spermatophyta</taxon>
        <taxon>Magnoliopsida</taxon>
        <taxon>eudicotyledons</taxon>
        <taxon>Gunneridae</taxon>
        <taxon>Pentapetalae</taxon>
        <taxon>asterids</taxon>
        <taxon>Ericales</taxon>
        <taxon>Ericaceae</taxon>
        <taxon>Vaccinioideae</taxon>
        <taxon>Vaccinieae</taxon>
        <taxon>Vaccinium</taxon>
    </lineage>
</organism>
<dbReference type="Proteomes" id="UP000828048">
    <property type="component" value="Chromosome 10"/>
</dbReference>
<keyword evidence="2" id="KW-1185">Reference proteome</keyword>
<evidence type="ECO:0000313" key="1">
    <source>
        <dbReference type="EMBL" id="KAH7840701.1"/>
    </source>
</evidence>
<evidence type="ECO:0000313" key="2">
    <source>
        <dbReference type="Proteomes" id="UP000828048"/>
    </source>
</evidence>
<comment type="caution">
    <text evidence="1">The sequence shown here is derived from an EMBL/GenBank/DDBJ whole genome shotgun (WGS) entry which is preliminary data.</text>
</comment>
<accession>A0ACB7XIZ8</accession>
<reference evidence="1 2" key="1">
    <citation type="journal article" date="2021" name="Hortic Res">
        <title>High-quality reference genome and annotation aids understanding of berry development for evergreen blueberry (Vaccinium darrowii).</title>
        <authorList>
            <person name="Yu J."/>
            <person name="Hulse-Kemp A.M."/>
            <person name="Babiker E."/>
            <person name="Staton M."/>
        </authorList>
    </citation>
    <scope>NUCLEOTIDE SEQUENCE [LARGE SCALE GENOMIC DNA]</scope>
    <source>
        <strain evidence="2">cv. NJ 8807/NJ 8810</strain>
        <tissue evidence="1">Young leaf</tissue>
    </source>
</reference>
<name>A0ACB7XIZ8_9ERIC</name>
<proteinExistence type="predicted"/>
<sequence length="348" mass="39115">MGNWAELLEDLLVGIAKRIPVFEDFVAFGGVCRSWRSVAIKQNFKGSQQIPRLMLAEEEGEEKANEHRIVSLTKGGMVRKLMVPGARRKRCFESLGWLVTVSEDGEMNLLHPFSQVQIPLPHINTFKHYKINGMSDNFIFIQKAVLSSTPDTLGNNDYVVMVIYGSLGWLGFWRPGFKSWTTVQIPEVALYDINYYNGKCYGVNVGGLICACDVNETEAQLDFFGDYGDDPNFDPDNVDESRVEAKQFRLFEVDLNNGGGWKDKKSLGDIALFLGDNASISVQASKFPGIKANCIYYTDDCWEAYGCFKRGGGKDMGIYNLEDGSRMPLYKRDSFSSICPPIWVNPSF</sequence>
<protein>
    <submittedName>
        <fullName evidence="1">Uncharacterized protein</fullName>
    </submittedName>
</protein>
<gene>
    <name evidence="1" type="ORF">Vadar_020435</name>
</gene>